<protein>
    <submittedName>
        <fullName evidence="1">Uncharacterized protein</fullName>
    </submittedName>
</protein>
<evidence type="ECO:0000313" key="2">
    <source>
        <dbReference type="Proteomes" id="UP000541154"/>
    </source>
</evidence>
<dbReference type="EMBL" id="SPNV01000375">
    <property type="protein sequence ID" value="KAF5855855.1"/>
    <property type="molecule type" value="Genomic_DNA"/>
</dbReference>
<organism evidence="1 2">
    <name type="scientific">Petromyces alliaceus</name>
    <name type="common">Aspergillus alliaceus</name>
    <dbReference type="NCBI Taxonomy" id="209559"/>
    <lineage>
        <taxon>Eukaryota</taxon>
        <taxon>Fungi</taxon>
        <taxon>Dikarya</taxon>
        <taxon>Ascomycota</taxon>
        <taxon>Pezizomycotina</taxon>
        <taxon>Eurotiomycetes</taxon>
        <taxon>Eurotiomycetidae</taxon>
        <taxon>Eurotiales</taxon>
        <taxon>Aspergillaceae</taxon>
        <taxon>Aspergillus</taxon>
        <taxon>Aspergillus subgen. Circumdati</taxon>
    </lineage>
</organism>
<comment type="caution">
    <text evidence="1">The sequence shown here is derived from an EMBL/GenBank/DDBJ whole genome shotgun (WGS) entry which is preliminary data.</text>
</comment>
<gene>
    <name evidence="1" type="ORF">ETB97_008301</name>
</gene>
<reference evidence="1 2" key="1">
    <citation type="submission" date="2019-04" db="EMBL/GenBank/DDBJ databases">
        <title>Aspergillus burnettii sp. nov., novel species from soil in southeast Queensland.</title>
        <authorList>
            <person name="Gilchrist C.L.M."/>
            <person name="Pitt J.I."/>
            <person name="Lange L."/>
            <person name="Lacey H.J."/>
            <person name="Vuong D."/>
            <person name="Midgley D.J."/>
            <person name="Greenfield P."/>
            <person name="Bradbury M."/>
            <person name="Lacey E."/>
            <person name="Busk P.K."/>
            <person name="Pilgaard B."/>
            <person name="Chooi Y.H."/>
            <person name="Piggott A.M."/>
        </authorList>
    </citation>
    <scope>NUCLEOTIDE SEQUENCE [LARGE SCALE GENOMIC DNA]</scope>
    <source>
        <strain evidence="1 2">FRR 5400</strain>
    </source>
</reference>
<evidence type="ECO:0000313" key="1">
    <source>
        <dbReference type="EMBL" id="KAF5855855.1"/>
    </source>
</evidence>
<proteinExistence type="predicted"/>
<dbReference type="Proteomes" id="UP000541154">
    <property type="component" value="Unassembled WGS sequence"/>
</dbReference>
<dbReference type="AlphaFoldDB" id="A0A8H6E2I0"/>
<name>A0A8H6E2I0_PETAA</name>
<sequence length="56" mass="6381">MGEKGKDHQHAGNVKDLEEDPQRIYYGDIEAVGLRPRERAICGSFRYAPQFIFSAI</sequence>
<accession>A0A8H6E2I0</accession>
<keyword evidence="2" id="KW-1185">Reference proteome</keyword>